<feature type="transmembrane region" description="Helical" evidence="1">
    <location>
        <begin position="6"/>
        <end position="26"/>
    </location>
</feature>
<sequence length="31" mass="3713">MKTNWVFHLLSGLCPLFLPVFFRTYFFSSVD</sequence>
<reference evidence="2" key="1">
    <citation type="submission" date="2012-05" db="EMBL/GenBank/DDBJ databases">
        <authorList>
            <person name="Krishnakumar V."/>
            <person name="Cheung F."/>
            <person name="Xiao Y."/>
            <person name="Chan A."/>
            <person name="Moskal W.A."/>
            <person name="Town C.D."/>
        </authorList>
    </citation>
    <scope>NUCLEOTIDE SEQUENCE</scope>
</reference>
<keyword evidence="1" id="KW-0812">Transmembrane</keyword>
<keyword evidence="1" id="KW-0472">Membrane</keyword>
<name>I3SXK5_LOTJA</name>
<accession>I3SXK5</accession>
<evidence type="ECO:0000313" key="2">
    <source>
        <dbReference type="EMBL" id="AFK44997.1"/>
    </source>
</evidence>
<keyword evidence="1" id="KW-1133">Transmembrane helix</keyword>
<evidence type="ECO:0000256" key="1">
    <source>
        <dbReference type="SAM" id="Phobius"/>
    </source>
</evidence>
<proteinExistence type="evidence at transcript level"/>
<dbReference type="EMBL" id="BT145203">
    <property type="protein sequence ID" value="AFK44997.1"/>
    <property type="molecule type" value="mRNA"/>
</dbReference>
<protein>
    <submittedName>
        <fullName evidence="2">Uncharacterized protein</fullName>
    </submittedName>
</protein>
<dbReference type="AlphaFoldDB" id="I3SXK5"/>
<organism evidence="2">
    <name type="scientific">Lotus japonicus</name>
    <name type="common">Lotus corniculatus var. japonicus</name>
    <dbReference type="NCBI Taxonomy" id="34305"/>
    <lineage>
        <taxon>Eukaryota</taxon>
        <taxon>Viridiplantae</taxon>
        <taxon>Streptophyta</taxon>
        <taxon>Embryophyta</taxon>
        <taxon>Tracheophyta</taxon>
        <taxon>Spermatophyta</taxon>
        <taxon>Magnoliopsida</taxon>
        <taxon>eudicotyledons</taxon>
        <taxon>Gunneridae</taxon>
        <taxon>Pentapetalae</taxon>
        <taxon>rosids</taxon>
        <taxon>fabids</taxon>
        <taxon>Fabales</taxon>
        <taxon>Fabaceae</taxon>
        <taxon>Papilionoideae</taxon>
        <taxon>50 kb inversion clade</taxon>
        <taxon>NPAAA clade</taxon>
        <taxon>Hologalegina</taxon>
        <taxon>robinioid clade</taxon>
        <taxon>Loteae</taxon>
        <taxon>Lotus</taxon>
    </lineage>
</organism>